<feature type="compositionally biased region" description="Low complexity" evidence="6">
    <location>
        <begin position="169"/>
        <end position="184"/>
    </location>
</feature>
<comment type="caution">
    <text evidence="9">The sequence shown here is derived from an EMBL/GenBank/DDBJ whole genome shotgun (WGS) entry which is preliminary data.</text>
</comment>
<feature type="transmembrane region" description="Helical" evidence="7">
    <location>
        <begin position="285"/>
        <end position="307"/>
    </location>
</feature>
<dbReference type="AlphaFoldDB" id="A0A815F108"/>
<dbReference type="GO" id="GO:0034993">
    <property type="term" value="C:meiotic nuclear membrane microtubule tethering complex"/>
    <property type="evidence" value="ECO:0007669"/>
    <property type="project" value="TreeGrafter"/>
</dbReference>
<gene>
    <name evidence="9" type="ORF">JXQ802_LOCUS30141</name>
</gene>
<dbReference type="PANTHER" id="PTHR12911">
    <property type="entry name" value="SAD1/UNC-84-LIKE PROTEIN-RELATED"/>
    <property type="match status" value="1"/>
</dbReference>
<evidence type="ECO:0000256" key="3">
    <source>
        <dbReference type="ARBA" id="ARBA00022989"/>
    </source>
</evidence>
<keyword evidence="4" id="KW-0175">Coiled coil</keyword>
<proteinExistence type="predicted"/>
<dbReference type="GO" id="GO:0043495">
    <property type="term" value="F:protein-membrane adaptor activity"/>
    <property type="evidence" value="ECO:0007669"/>
    <property type="project" value="TreeGrafter"/>
</dbReference>
<dbReference type="Pfam" id="PF07738">
    <property type="entry name" value="Sad1_UNC"/>
    <property type="match status" value="1"/>
</dbReference>
<sequence length="643" mass="74333">MTDTLIDDDIIETNKPTTSGSNSSVTTTRRPMFIETEVRTDTITKRRMGSNTTTSRSVYDVLQNTKSPTDGLPPTTYTYAHSVSYMPVTENGAYAVPVMARRDLHGDYRSYGSSTNSVFSSPTRFMSNVRSQLANGYSAIRDRLMHQTTQQQGTETLLNSPTSHRSRGFSRSSSQSSTNGQTTGYNLRRRTGAAPVHSTPRDNDNEQIEQHKLTRKERKSQDQQNEQEEDEEEEEEEEYNKEKETRKKHEKFHEDKDNTLISFMKNLLYIPINLFKFLWNNLMSLPWWLLIPLLFLLGLYAFPYLACKSFEHYPESKAYEYCQDFQEYRNKQMGNITNFIRENTYNRISYYLKRFYHWLIDIKDWIMNFLDDIYYTIKKTFHRQVNQVKGRVNNVVETTKDNAKEYCDASLQKVQNLMDEFKHEKEKYLGSRHALKPAQERELDALIRQLLDEYAADETGQADYALEANGGKIVDTRCTEYTDEPRQNVVKFLGIPIVHMSKQPDIMIKSGRMPGQCFPFKGDQGSVIIKLAVPVKPTEFVLEHLSKTISIVGHINSAPNNFTVYALKDKSDKEGMVLGRYYYDAENGPSLQRFKPQLVNVPTVEYVELRVTSNWGNPNYTCVYRFRVHGDLPMVQPSAPPAA</sequence>
<keyword evidence="3 7" id="KW-1133">Transmembrane helix</keyword>
<evidence type="ECO:0000313" key="9">
    <source>
        <dbReference type="EMBL" id="CAF1313308.1"/>
    </source>
</evidence>
<evidence type="ECO:0000256" key="5">
    <source>
        <dbReference type="ARBA" id="ARBA00023136"/>
    </source>
</evidence>
<evidence type="ECO:0000256" key="1">
    <source>
        <dbReference type="ARBA" id="ARBA00004370"/>
    </source>
</evidence>
<dbReference type="InterPro" id="IPR012919">
    <property type="entry name" value="SUN_dom"/>
</dbReference>
<dbReference type="FunFam" id="2.60.120.260:FF:000009">
    <property type="entry name" value="SUN domain-containing protein 1 isoform X1"/>
    <property type="match status" value="1"/>
</dbReference>
<evidence type="ECO:0000259" key="8">
    <source>
        <dbReference type="PROSITE" id="PS51469"/>
    </source>
</evidence>
<comment type="subcellular location">
    <subcellularLocation>
        <location evidence="1">Membrane</location>
    </subcellularLocation>
</comment>
<evidence type="ECO:0000256" key="7">
    <source>
        <dbReference type="SAM" id="Phobius"/>
    </source>
</evidence>
<feature type="compositionally biased region" description="Low complexity" evidence="6">
    <location>
        <begin position="17"/>
        <end position="27"/>
    </location>
</feature>
<organism evidence="9 10">
    <name type="scientific">Rotaria sordida</name>
    <dbReference type="NCBI Taxonomy" id="392033"/>
    <lineage>
        <taxon>Eukaryota</taxon>
        <taxon>Metazoa</taxon>
        <taxon>Spiralia</taxon>
        <taxon>Gnathifera</taxon>
        <taxon>Rotifera</taxon>
        <taxon>Eurotatoria</taxon>
        <taxon>Bdelloidea</taxon>
        <taxon>Philodinida</taxon>
        <taxon>Philodinidae</taxon>
        <taxon>Rotaria</taxon>
    </lineage>
</organism>
<dbReference type="PANTHER" id="PTHR12911:SF8">
    <property type="entry name" value="KLAROID PROTEIN-RELATED"/>
    <property type="match status" value="1"/>
</dbReference>
<evidence type="ECO:0000256" key="2">
    <source>
        <dbReference type="ARBA" id="ARBA00022692"/>
    </source>
</evidence>
<feature type="region of interest" description="Disordered" evidence="6">
    <location>
        <begin position="1"/>
        <end position="27"/>
    </location>
</feature>
<dbReference type="Gene3D" id="2.60.120.260">
    <property type="entry name" value="Galactose-binding domain-like"/>
    <property type="match status" value="1"/>
</dbReference>
<dbReference type="PROSITE" id="PS51469">
    <property type="entry name" value="SUN"/>
    <property type="match status" value="1"/>
</dbReference>
<feature type="compositionally biased region" description="Acidic residues" evidence="6">
    <location>
        <begin position="1"/>
        <end position="11"/>
    </location>
</feature>
<reference evidence="9" key="1">
    <citation type="submission" date="2021-02" db="EMBL/GenBank/DDBJ databases">
        <authorList>
            <person name="Nowell W R."/>
        </authorList>
    </citation>
    <scope>NUCLEOTIDE SEQUENCE</scope>
</reference>
<name>A0A815F108_9BILA</name>
<evidence type="ECO:0000256" key="4">
    <source>
        <dbReference type="ARBA" id="ARBA00023054"/>
    </source>
</evidence>
<accession>A0A815F108</accession>
<dbReference type="Proteomes" id="UP000663870">
    <property type="component" value="Unassembled WGS sequence"/>
</dbReference>
<keyword evidence="10" id="KW-1185">Reference proteome</keyword>
<dbReference type="EMBL" id="CAJNOL010001210">
    <property type="protein sequence ID" value="CAF1313308.1"/>
    <property type="molecule type" value="Genomic_DNA"/>
</dbReference>
<evidence type="ECO:0000256" key="6">
    <source>
        <dbReference type="SAM" id="MobiDB-lite"/>
    </source>
</evidence>
<keyword evidence="5 7" id="KW-0472">Membrane</keyword>
<feature type="domain" description="SUN" evidence="8">
    <location>
        <begin position="470"/>
        <end position="633"/>
    </location>
</feature>
<feature type="compositionally biased region" description="Basic and acidic residues" evidence="6">
    <location>
        <begin position="240"/>
        <end position="251"/>
    </location>
</feature>
<keyword evidence="2 7" id="KW-0812">Transmembrane</keyword>
<dbReference type="InterPro" id="IPR045119">
    <property type="entry name" value="SUN1-5"/>
</dbReference>
<protein>
    <recommendedName>
        <fullName evidence="8">SUN domain-containing protein</fullName>
    </recommendedName>
</protein>
<feature type="region of interest" description="Disordered" evidence="6">
    <location>
        <begin position="149"/>
        <end position="251"/>
    </location>
</feature>
<evidence type="ECO:0000313" key="10">
    <source>
        <dbReference type="Proteomes" id="UP000663870"/>
    </source>
</evidence>
<feature type="compositionally biased region" description="Basic and acidic residues" evidence="6">
    <location>
        <begin position="199"/>
        <end position="212"/>
    </location>
</feature>
<feature type="compositionally biased region" description="Acidic residues" evidence="6">
    <location>
        <begin position="225"/>
        <end position="239"/>
    </location>
</feature>